<name>A0ABY7U522_9CORY</name>
<dbReference type="RefSeq" id="WP_022863438.1">
    <property type="nucleotide sequence ID" value="NZ_ATVG01000010.1"/>
</dbReference>
<evidence type="ECO:0000313" key="9">
    <source>
        <dbReference type="Proteomes" id="UP001220064"/>
    </source>
</evidence>
<feature type="transmembrane region" description="Helical" evidence="6">
    <location>
        <begin position="59"/>
        <end position="77"/>
    </location>
</feature>
<dbReference type="Pfam" id="PF02656">
    <property type="entry name" value="DUF202"/>
    <property type="match status" value="1"/>
</dbReference>
<reference evidence="8 9" key="1">
    <citation type="submission" date="2020-10" db="EMBL/GenBank/DDBJ databases">
        <title>Complete genome sequence of Corynebacterium massiliense DSM 45435, type strain of Corynebacterium massiliense.</title>
        <authorList>
            <person name="Busche T."/>
            <person name="Kalinowski J."/>
            <person name="Ruckert C."/>
        </authorList>
    </citation>
    <scope>NUCLEOTIDE SEQUENCE [LARGE SCALE GENOMIC DNA]</scope>
    <source>
        <strain evidence="8 9">DSM 45435</strain>
    </source>
</reference>
<feature type="transmembrane region" description="Helical" evidence="6">
    <location>
        <begin position="35"/>
        <end position="53"/>
    </location>
</feature>
<proteinExistence type="predicted"/>
<dbReference type="EMBL" id="CP063189">
    <property type="protein sequence ID" value="WCZ31777.1"/>
    <property type="molecule type" value="Genomic_DNA"/>
</dbReference>
<feature type="domain" description="DUF202" evidence="7">
    <location>
        <begin position="25"/>
        <end position="75"/>
    </location>
</feature>
<feature type="transmembrane region" description="Helical" evidence="6">
    <location>
        <begin position="98"/>
        <end position="122"/>
    </location>
</feature>
<sequence length="123" mass="13931">MSRTPRYYYPRRRSRPHERPHHSDHGLQPERTSLSWTRTILAMVVCSLVILRWATGYPAAVFVVLAVVLVLAAWLYLSNRDRYEMKVRGIRDERVAPATAQFAVMAGIIAGLSVLTAVLVALE</sequence>
<accession>A0ABY7U522</accession>
<feature type="compositionally biased region" description="Basic residues" evidence="5">
    <location>
        <begin position="9"/>
        <end position="20"/>
    </location>
</feature>
<organism evidence="8 9">
    <name type="scientific">Corynebacterium massiliense DSM 45435</name>
    <dbReference type="NCBI Taxonomy" id="1121364"/>
    <lineage>
        <taxon>Bacteria</taxon>
        <taxon>Bacillati</taxon>
        <taxon>Actinomycetota</taxon>
        <taxon>Actinomycetes</taxon>
        <taxon>Mycobacteriales</taxon>
        <taxon>Corynebacteriaceae</taxon>
        <taxon>Corynebacterium</taxon>
    </lineage>
</organism>
<comment type="subcellular location">
    <subcellularLocation>
        <location evidence="1">Endomembrane system</location>
        <topology evidence="1">Multi-pass membrane protein</topology>
    </subcellularLocation>
</comment>
<dbReference type="Proteomes" id="UP001220064">
    <property type="component" value="Chromosome"/>
</dbReference>
<evidence type="ECO:0000259" key="7">
    <source>
        <dbReference type="Pfam" id="PF02656"/>
    </source>
</evidence>
<evidence type="ECO:0000256" key="2">
    <source>
        <dbReference type="ARBA" id="ARBA00022692"/>
    </source>
</evidence>
<keyword evidence="2 6" id="KW-0812">Transmembrane</keyword>
<evidence type="ECO:0000256" key="5">
    <source>
        <dbReference type="SAM" id="MobiDB-lite"/>
    </source>
</evidence>
<protein>
    <recommendedName>
        <fullName evidence="7">DUF202 domain-containing protein</fullName>
    </recommendedName>
</protein>
<evidence type="ECO:0000256" key="1">
    <source>
        <dbReference type="ARBA" id="ARBA00004127"/>
    </source>
</evidence>
<evidence type="ECO:0000313" key="8">
    <source>
        <dbReference type="EMBL" id="WCZ31777.1"/>
    </source>
</evidence>
<gene>
    <name evidence="8" type="ORF">CMASS_01590</name>
</gene>
<evidence type="ECO:0000256" key="3">
    <source>
        <dbReference type="ARBA" id="ARBA00022989"/>
    </source>
</evidence>
<dbReference type="InterPro" id="IPR003807">
    <property type="entry name" value="DUF202"/>
</dbReference>
<evidence type="ECO:0000256" key="4">
    <source>
        <dbReference type="ARBA" id="ARBA00023136"/>
    </source>
</evidence>
<keyword evidence="3 6" id="KW-1133">Transmembrane helix</keyword>
<keyword evidence="4 6" id="KW-0472">Membrane</keyword>
<keyword evidence="9" id="KW-1185">Reference proteome</keyword>
<evidence type="ECO:0000256" key="6">
    <source>
        <dbReference type="SAM" id="Phobius"/>
    </source>
</evidence>
<feature type="region of interest" description="Disordered" evidence="5">
    <location>
        <begin position="1"/>
        <end position="30"/>
    </location>
</feature>